<reference evidence="1 2" key="1">
    <citation type="submission" date="2021-02" db="EMBL/GenBank/DDBJ databases">
        <title>Characterization of Marinitoga sp. nov. str. BP5-C20A.</title>
        <authorList>
            <person name="Erauso G."/>
            <person name="Postec A."/>
        </authorList>
    </citation>
    <scope>NUCLEOTIDE SEQUENCE [LARGE SCALE GENOMIC DNA]</scope>
    <source>
        <strain evidence="1 2">BP5-C20A</strain>
    </source>
</reference>
<gene>
    <name evidence="1" type="ORF">JRV97_06015</name>
</gene>
<keyword evidence="2" id="KW-1185">Reference proteome</keyword>
<organism evidence="1 2">
    <name type="scientific">Marinitoga aeolica</name>
    <dbReference type="NCBI Taxonomy" id="2809031"/>
    <lineage>
        <taxon>Bacteria</taxon>
        <taxon>Thermotogati</taxon>
        <taxon>Thermotogota</taxon>
        <taxon>Thermotogae</taxon>
        <taxon>Petrotogales</taxon>
        <taxon>Petrotogaceae</taxon>
        <taxon>Marinitoga</taxon>
    </lineage>
</organism>
<dbReference type="EMBL" id="CP069362">
    <property type="protein sequence ID" value="WGS63933.1"/>
    <property type="molecule type" value="Genomic_DNA"/>
</dbReference>
<protein>
    <submittedName>
        <fullName evidence="1">Uncharacterized protein</fullName>
    </submittedName>
</protein>
<dbReference type="Proteomes" id="UP001232493">
    <property type="component" value="Chromosome"/>
</dbReference>
<evidence type="ECO:0000313" key="2">
    <source>
        <dbReference type="Proteomes" id="UP001232493"/>
    </source>
</evidence>
<dbReference type="RefSeq" id="WP_280997193.1">
    <property type="nucleotide sequence ID" value="NZ_CP069362.1"/>
</dbReference>
<accession>A0ABY8PMS4</accession>
<proteinExistence type="predicted"/>
<evidence type="ECO:0000313" key="1">
    <source>
        <dbReference type="EMBL" id="WGS63933.1"/>
    </source>
</evidence>
<name>A0ABY8PMS4_9BACT</name>
<sequence>MSCLTILVQNRTKITKNDFKKKINSLETRRTLVNLSWRNEKIIIQFINLFPSKKEYLHKKIHATEIEKPKKMMDSEEFKEKYF</sequence>